<dbReference type="EMBL" id="AZHW01001343">
    <property type="protein sequence ID" value="ETW92928.1"/>
    <property type="molecule type" value="Genomic_DNA"/>
</dbReference>
<reference evidence="2 3" key="1">
    <citation type="journal article" date="2014" name="Nature">
        <title>An environmental bacterial taxon with a large and distinct metabolic repertoire.</title>
        <authorList>
            <person name="Wilson M.C."/>
            <person name="Mori T."/>
            <person name="Ruckert C."/>
            <person name="Uria A.R."/>
            <person name="Helf M.J."/>
            <person name="Takada K."/>
            <person name="Gernert C."/>
            <person name="Steffens U.A."/>
            <person name="Heycke N."/>
            <person name="Schmitt S."/>
            <person name="Rinke C."/>
            <person name="Helfrich E.J."/>
            <person name="Brachmann A.O."/>
            <person name="Gurgui C."/>
            <person name="Wakimoto T."/>
            <person name="Kracht M."/>
            <person name="Crusemann M."/>
            <person name="Hentschel U."/>
            <person name="Abe I."/>
            <person name="Matsunaga S."/>
            <person name="Kalinowski J."/>
            <person name="Takeyama H."/>
            <person name="Piel J."/>
        </authorList>
    </citation>
    <scope>NUCLEOTIDE SEQUENCE [LARGE SCALE GENOMIC DNA]</scope>
    <source>
        <strain evidence="3">TSY1</strain>
    </source>
</reference>
<dbReference type="PATRIC" id="fig|1429438.4.peg.7769"/>
<organism evidence="2 3">
    <name type="scientific">Entotheonella factor</name>
    <dbReference type="NCBI Taxonomy" id="1429438"/>
    <lineage>
        <taxon>Bacteria</taxon>
        <taxon>Pseudomonadati</taxon>
        <taxon>Nitrospinota/Tectimicrobiota group</taxon>
        <taxon>Candidatus Tectimicrobiota</taxon>
        <taxon>Candidatus Entotheonellia</taxon>
        <taxon>Candidatus Entotheonellales</taxon>
        <taxon>Candidatus Entotheonellaceae</taxon>
        <taxon>Candidatus Entotheonella</taxon>
    </lineage>
</organism>
<dbReference type="Gene3D" id="3.40.190.10">
    <property type="entry name" value="Periplasmic binding protein-like II"/>
    <property type="match status" value="2"/>
</dbReference>
<evidence type="ECO:0000313" key="2">
    <source>
        <dbReference type="EMBL" id="ETW92928.1"/>
    </source>
</evidence>
<evidence type="ECO:0000259" key="1">
    <source>
        <dbReference type="Pfam" id="PF12849"/>
    </source>
</evidence>
<dbReference type="Proteomes" id="UP000019141">
    <property type="component" value="Unassembled WGS sequence"/>
</dbReference>
<dbReference type="Pfam" id="PF12849">
    <property type="entry name" value="PBP_like_2"/>
    <property type="match status" value="1"/>
</dbReference>
<evidence type="ECO:0000313" key="3">
    <source>
        <dbReference type="Proteomes" id="UP000019141"/>
    </source>
</evidence>
<name>W4L4B0_ENTF1</name>
<comment type="caution">
    <text evidence="2">The sequence shown here is derived from an EMBL/GenBank/DDBJ whole genome shotgun (WGS) entry which is preliminary data.</text>
</comment>
<dbReference type="InterPro" id="IPR052738">
    <property type="entry name" value="ABC-Tungstate_binding"/>
</dbReference>
<gene>
    <name evidence="2" type="ORF">ETSY1_41505</name>
</gene>
<dbReference type="PANTHER" id="PTHR37945:SF1">
    <property type="entry name" value="EXTRACELLULAR TUNGSTATE BINDING PROTEIN"/>
    <property type="match status" value="1"/>
</dbReference>
<dbReference type="InterPro" id="IPR024370">
    <property type="entry name" value="PBP_domain"/>
</dbReference>
<sequence>MTKTLMMALGFITALILTSGVYAAERLKLSSTTSTDNTGLLAYLLPKFTEKTGLRVDVIAVGTGKALTLAENGDVDVTLVHAPDRERAFVKAGFGVNHRTVMANAFIIVGPQADRAGVAKASSAQAAFERIAQSRVPFVSRGDDSGTHTKEQAIWKAVLGSVPYGKRWYLESGKGMGETLTMADEKRGYTLCDSGTYLKYSDKIDLKILFRRQSDLLYNPYGIIAVNPARHPHVNYLGAMQLIGFITSPEGQKLIGDFKDKLGNQLFEPLAVPRG</sequence>
<dbReference type="AlphaFoldDB" id="W4L4B0"/>
<accession>W4L4B0</accession>
<dbReference type="SUPFAM" id="SSF53850">
    <property type="entry name" value="Periplasmic binding protein-like II"/>
    <property type="match status" value="1"/>
</dbReference>
<dbReference type="PANTHER" id="PTHR37945">
    <property type="entry name" value="EXTRACELLULAR TUNGSTATE BINDING PROTEIN"/>
    <property type="match status" value="1"/>
</dbReference>
<protein>
    <submittedName>
        <fullName evidence="2">Tungsten ABC transporter substrate-binding protein</fullName>
    </submittedName>
</protein>
<proteinExistence type="predicted"/>
<keyword evidence="3" id="KW-1185">Reference proteome</keyword>
<feature type="domain" description="PBP" evidence="1">
    <location>
        <begin position="29"/>
        <end position="250"/>
    </location>
</feature>
<dbReference type="HOGENOM" id="CLU_061511_0_0_7"/>